<protein>
    <submittedName>
        <fullName evidence="2">Serine/threonine protein phosphatase</fullName>
    </submittedName>
</protein>
<dbReference type="Gene3D" id="3.60.40.10">
    <property type="entry name" value="PPM-type phosphatase domain"/>
    <property type="match status" value="1"/>
</dbReference>
<dbReference type="SUPFAM" id="SSF81606">
    <property type="entry name" value="PP2C-like"/>
    <property type="match status" value="1"/>
</dbReference>
<organism evidence="2 3">
    <name type="scientific">Candidatus Contendibacter odensensis</name>
    <dbReference type="NCBI Taxonomy" id="1400860"/>
    <lineage>
        <taxon>Bacteria</taxon>
        <taxon>Pseudomonadati</taxon>
        <taxon>Pseudomonadota</taxon>
        <taxon>Gammaproteobacteria</taxon>
        <taxon>Candidatus Competibacteraceae</taxon>
        <taxon>Candidatus Contendibacter</taxon>
    </lineage>
</organism>
<gene>
    <name evidence="2" type="ORF">CSA09_01750</name>
</gene>
<accession>A0A2G6PGF3</accession>
<evidence type="ECO:0000313" key="3">
    <source>
        <dbReference type="Proteomes" id="UP000229278"/>
    </source>
</evidence>
<dbReference type="SMART" id="SM00331">
    <property type="entry name" value="PP2C_SIG"/>
    <property type="match status" value="1"/>
</dbReference>
<evidence type="ECO:0000259" key="1">
    <source>
        <dbReference type="PROSITE" id="PS51746"/>
    </source>
</evidence>
<dbReference type="SMART" id="SM00332">
    <property type="entry name" value="PP2Cc"/>
    <property type="match status" value="1"/>
</dbReference>
<dbReference type="Pfam" id="PF13672">
    <property type="entry name" value="PP2C_2"/>
    <property type="match status" value="1"/>
</dbReference>
<comment type="caution">
    <text evidence="2">The sequence shown here is derived from an EMBL/GenBank/DDBJ whole genome shotgun (WGS) entry which is preliminary data.</text>
</comment>
<dbReference type="AlphaFoldDB" id="A0A2G6PGF3"/>
<dbReference type="EMBL" id="PDTV01000004">
    <property type="protein sequence ID" value="PIE83592.1"/>
    <property type="molecule type" value="Genomic_DNA"/>
</dbReference>
<name>A0A2G6PGF3_9GAMM</name>
<dbReference type="InterPro" id="IPR036457">
    <property type="entry name" value="PPM-type-like_dom_sf"/>
</dbReference>
<dbReference type="PROSITE" id="PS51746">
    <property type="entry name" value="PPM_2"/>
    <property type="match status" value="1"/>
</dbReference>
<reference evidence="2 3" key="1">
    <citation type="submission" date="2017-10" db="EMBL/GenBank/DDBJ databases">
        <title>Novel microbial diversity and functional potential in the marine mammal oral microbiome.</title>
        <authorList>
            <person name="Dudek N.K."/>
            <person name="Sun C.L."/>
            <person name="Burstein D."/>
            <person name="Kantor R.S."/>
            <person name="Aliaga Goltsman D.S."/>
            <person name="Bik E.M."/>
            <person name="Thomas B.C."/>
            <person name="Banfield J.F."/>
            <person name="Relman D.A."/>
        </authorList>
    </citation>
    <scope>NUCLEOTIDE SEQUENCE [LARGE SCALE GENOMIC DNA]</scope>
    <source>
        <strain evidence="2">DOLJORAL78_50_517</strain>
    </source>
</reference>
<dbReference type="Proteomes" id="UP000229278">
    <property type="component" value="Unassembled WGS sequence"/>
</dbReference>
<evidence type="ECO:0000313" key="2">
    <source>
        <dbReference type="EMBL" id="PIE83592.1"/>
    </source>
</evidence>
<dbReference type="InterPro" id="IPR001932">
    <property type="entry name" value="PPM-type_phosphatase-like_dom"/>
</dbReference>
<dbReference type="CDD" id="cd00143">
    <property type="entry name" value="PP2Cc"/>
    <property type="match status" value="1"/>
</dbReference>
<sequence length="278" mass="31199">MALWIHDEGTTQGARARQEDNFGVFELPPEVGAGDLLLILADGMGGELGGARASTLAINTFVEHYDAVSARSIPERLERTLFRVNENMAQEVVTDLEQLQGMGCTLLAAVFTDAGLYWISVGDSPLWLWRRGRLHRLNEDHAYRKVLARQVELGEISIEEAARHPDRNTLISAVTGGDLELVDVSREIYPLERGDQVLLASDGLLTLSEMEIAAVLEKTRSNELPCQKLLTEVAARKRPYQDNTTVLWIRRSDGERFGQLLWRRLWQSPGRAGHENRM</sequence>
<feature type="domain" description="PPM-type phosphatase" evidence="1">
    <location>
        <begin position="5"/>
        <end position="251"/>
    </location>
</feature>
<proteinExistence type="predicted"/>